<evidence type="ECO:0000256" key="2">
    <source>
        <dbReference type="ARBA" id="ARBA00012980"/>
    </source>
</evidence>
<proteinExistence type="inferred from homology"/>
<dbReference type="RefSeq" id="WP_386195561.1">
    <property type="nucleotide sequence ID" value="NZ_JBHSBC010000046.1"/>
</dbReference>
<keyword evidence="5 10" id="KW-0545">Nucleotide biosynthesis</keyword>
<dbReference type="PANTHER" id="PTHR10344:SF4">
    <property type="entry name" value="UMP-CMP KINASE 2, MITOCHONDRIAL"/>
    <property type="match status" value="1"/>
</dbReference>
<dbReference type="PANTHER" id="PTHR10344">
    <property type="entry name" value="THYMIDYLATE KINASE"/>
    <property type="match status" value="1"/>
</dbReference>
<dbReference type="InterPro" id="IPR039430">
    <property type="entry name" value="Thymidylate_kin-like_dom"/>
</dbReference>
<comment type="caution">
    <text evidence="12">The sequence shown here is derived from an EMBL/GenBank/DDBJ whole genome shotgun (WGS) entry which is preliminary data.</text>
</comment>
<dbReference type="Gene3D" id="3.40.50.300">
    <property type="entry name" value="P-loop containing nucleotide triphosphate hydrolases"/>
    <property type="match status" value="1"/>
</dbReference>
<dbReference type="NCBIfam" id="TIGR00041">
    <property type="entry name" value="DTMP_kinase"/>
    <property type="match status" value="1"/>
</dbReference>
<keyword evidence="8 10" id="KW-0067">ATP-binding</keyword>
<evidence type="ECO:0000256" key="3">
    <source>
        <dbReference type="ARBA" id="ARBA00017144"/>
    </source>
</evidence>
<dbReference type="HAMAP" id="MF_00165">
    <property type="entry name" value="Thymidylate_kinase"/>
    <property type="match status" value="1"/>
</dbReference>
<dbReference type="CDD" id="cd01672">
    <property type="entry name" value="TMPK"/>
    <property type="match status" value="1"/>
</dbReference>
<comment type="similarity">
    <text evidence="1 10">Belongs to the thymidylate kinase family.</text>
</comment>
<dbReference type="EMBL" id="JBHSBC010000046">
    <property type="protein sequence ID" value="MFC3985468.1"/>
    <property type="molecule type" value="Genomic_DNA"/>
</dbReference>
<evidence type="ECO:0000256" key="4">
    <source>
        <dbReference type="ARBA" id="ARBA00022679"/>
    </source>
</evidence>
<keyword evidence="6 10" id="KW-0547">Nucleotide-binding</keyword>
<gene>
    <name evidence="10 12" type="primary">tmk</name>
    <name evidence="12" type="ORF">ACFOYY_35430</name>
</gene>
<dbReference type="SUPFAM" id="SSF52540">
    <property type="entry name" value="P-loop containing nucleoside triphosphate hydrolases"/>
    <property type="match status" value="1"/>
</dbReference>
<comment type="catalytic activity">
    <reaction evidence="9 10">
        <text>dTMP + ATP = dTDP + ADP</text>
        <dbReference type="Rhea" id="RHEA:13517"/>
        <dbReference type="ChEBI" id="CHEBI:30616"/>
        <dbReference type="ChEBI" id="CHEBI:58369"/>
        <dbReference type="ChEBI" id="CHEBI:63528"/>
        <dbReference type="ChEBI" id="CHEBI:456216"/>
        <dbReference type="EC" id="2.7.4.9"/>
    </reaction>
</comment>
<evidence type="ECO:0000256" key="9">
    <source>
        <dbReference type="ARBA" id="ARBA00048743"/>
    </source>
</evidence>
<dbReference type="InterPro" id="IPR027417">
    <property type="entry name" value="P-loop_NTPase"/>
</dbReference>
<accession>A0ABV8F9W7</accession>
<keyword evidence="7 10" id="KW-0418">Kinase</keyword>
<evidence type="ECO:0000259" key="11">
    <source>
        <dbReference type="Pfam" id="PF02223"/>
    </source>
</evidence>
<dbReference type="Pfam" id="PF02223">
    <property type="entry name" value="Thymidylate_kin"/>
    <property type="match status" value="1"/>
</dbReference>
<evidence type="ECO:0000256" key="10">
    <source>
        <dbReference type="HAMAP-Rule" id="MF_00165"/>
    </source>
</evidence>
<protein>
    <recommendedName>
        <fullName evidence="3 10">Thymidylate kinase</fullName>
        <ecNumber evidence="2 10">2.7.4.9</ecNumber>
    </recommendedName>
    <alternativeName>
        <fullName evidence="10">dTMP kinase</fullName>
    </alternativeName>
</protein>
<dbReference type="InterPro" id="IPR018094">
    <property type="entry name" value="Thymidylate_kinase"/>
</dbReference>
<evidence type="ECO:0000313" key="13">
    <source>
        <dbReference type="Proteomes" id="UP001595698"/>
    </source>
</evidence>
<sequence length="211" mass="22381">MSLFVTLDGPGGAGKSTLARLVAEQLAVAGVPALITREPSGGLLGEVARRQTSTFSGLALACLVAADRYHHLETEVRPALARGEVVVCDRYVPSSYVLQSRDGVPLDYIRHLNALADRPGLAILVTAASAVLEERLTVRGAHSRFEHEGSSAAEVALYEDLADVLAVDGYVFHRIDTGHQSPQDAAAALTGHILGLSSRASYPPRERLLPP</sequence>
<evidence type="ECO:0000256" key="1">
    <source>
        <dbReference type="ARBA" id="ARBA00009776"/>
    </source>
</evidence>
<comment type="caution">
    <text evidence="10">Lacks conserved residue(s) required for the propagation of feature annotation.</text>
</comment>
<keyword evidence="4 10" id="KW-0808">Transferase</keyword>
<organism evidence="12 13">
    <name type="scientific">Streptosporangium jomthongense</name>
    <dbReference type="NCBI Taxonomy" id="1193683"/>
    <lineage>
        <taxon>Bacteria</taxon>
        <taxon>Bacillati</taxon>
        <taxon>Actinomycetota</taxon>
        <taxon>Actinomycetes</taxon>
        <taxon>Streptosporangiales</taxon>
        <taxon>Streptosporangiaceae</taxon>
        <taxon>Streptosporangium</taxon>
    </lineage>
</organism>
<keyword evidence="13" id="KW-1185">Reference proteome</keyword>
<name>A0ABV8F9W7_9ACTN</name>
<dbReference type="Proteomes" id="UP001595698">
    <property type="component" value="Unassembled WGS sequence"/>
</dbReference>
<evidence type="ECO:0000256" key="7">
    <source>
        <dbReference type="ARBA" id="ARBA00022777"/>
    </source>
</evidence>
<reference evidence="13" key="1">
    <citation type="journal article" date="2019" name="Int. J. Syst. Evol. Microbiol.">
        <title>The Global Catalogue of Microorganisms (GCM) 10K type strain sequencing project: providing services to taxonomists for standard genome sequencing and annotation.</title>
        <authorList>
            <consortium name="The Broad Institute Genomics Platform"/>
            <consortium name="The Broad Institute Genome Sequencing Center for Infectious Disease"/>
            <person name="Wu L."/>
            <person name="Ma J."/>
        </authorList>
    </citation>
    <scope>NUCLEOTIDE SEQUENCE [LARGE SCALE GENOMIC DNA]</scope>
    <source>
        <strain evidence="13">TBRC 7912</strain>
    </source>
</reference>
<dbReference type="EC" id="2.7.4.9" evidence="2 10"/>
<evidence type="ECO:0000256" key="5">
    <source>
        <dbReference type="ARBA" id="ARBA00022727"/>
    </source>
</evidence>
<comment type="function">
    <text evidence="10">Phosphorylation of dTMP to form dTDP in both de novo and salvage pathways of dTTP synthesis.</text>
</comment>
<dbReference type="GO" id="GO:0004798">
    <property type="term" value="F:dTMP kinase activity"/>
    <property type="evidence" value="ECO:0007669"/>
    <property type="project" value="UniProtKB-EC"/>
</dbReference>
<feature type="domain" description="Thymidylate kinase-like" evidence="11">
    <location>
        <begin position="7"/>
        <end position="148"/>
    </location>
</feature>
<evidence type="ECO:0000256" key="6">
    <source>
        <dbReference type="ARBA" id="ARBA00022741"/>
    </source>
</evidence>
<evidence type="ECO:0000256" key="8">
    <source>
        <dbReference type="ARBA" id="ARBA00022840"/>
    </source>
</evidence>
<evidence type="ECO:0000313" key="12">
    <source>
        <dbReference type="EMBL" id="MFC3985468.1"/>
    </source>
</evidence>